<gene>
    <name evidence="3" type="ORF">BG015_004610</name>
</gene>
<evidence type="ECO:0000313" key="4">
    <source>
        <dbReference type="Proteomes" id="UP000748756"/>
    </source>
</evidence>
<reference evidence="3" key="1">
    <citation type="journal article" date="2020" name="Fungal Divers.">
        <title>Resolving the Mortierellaceae phylogeny through synthesis of multi-gene phylogenetics and phylogenomics.</title>
        <authorList>
            <person name="Vandepol N."/>
            <person name="Liber J."/>
            <person name="Desiro A."/>
            <person name="Na H."/>
            <person name="Kennedy M."/>
            <person name="Barry K."/>
            <person name="Grigoriev I.V."/>
            <person name="Miller A.N."/>
            <person name="O'Donnell K."/>
            <person name="Stajich J.E."/>
            <person name="Bonito G."/>
        </authorList>
    </citation>
    <scope>NUCLEOTIDE SEQUENCE</scope>
    <source>
        <strain evidence="3">NRRL 6426</strain>
    </source>
</reference>
<dbReference type="InterPro" id="IPR027948">
    <property type="entry name" value="DUF4436"/>
</dbReference>
<feature type="transmembrane region" description="Helical" evidence="2">
    <location>
        <begin position="204"/>
        <end position="227"/>
    </location>
</feature>
<dbReference type="OrthoDB" id="2117972at2759"/>
<dbReference type="EMBL" id="JAAAUQ010000216">
    <property type="protein sequence ID" value="KAF9152829.1"/>
    <property type="molecule type" value="Genomic_DNA"/>
</dbReference>
<proteinExistence type="predicted"/>
<dbReference type="AlphaFoldDB" id="A0A9P5S475"/>
<organism evidence="3 4">
    <name type="scientific">Linnemannia schmuckeri</name>
    <dbReference type="NCBI Taxonomy" id="64567"/>
    <lineage>
        <taxon>Eukaryota</taxon>
        <taxon>Fungi</taxon>
        <taxon>Fungi incertae sedis</taxon>
        <taxon>Mucoromycota</taxon>
        <taxon>Mortierellomycotina</taxon>
        <taxon>Mortierellomycetes</taxon>
        <taxon>Mortierellales</taxon>
        <taxon>Mortierellaceae</taxon>
        <taxon>Linnemannia</taxon>
    </lineage>
</organism>
<feature type="compositionally biased region" description="Polar residues" evidence="1">
    <location>
        <begin position="499"/>
        <end position="519"/>
    </location>
</feature>
<feature type="transmembrane region" description="Helical" evidence="2">
    <location>
        <begin position="270"/>
        <end position="290"/>
    </location>
</feature>
<evidence type="ECO:0000256" key="1">
    <source>
        <dbReference type="SAM" id="MobiDB-lite"/>
    </source>
</evidence>
<evidence type="ECO:0000313" key="3">
    <source>
        <dbReference type="EMBL" id="KAF9152829.1"/>
    </source>
</evidence>
<feature type="compositionally biased region" description="Low complexity" evidence="1">
    <location>
        <begin position="444"/>
        <end position="460"/>
    </location>
</feature>
<feature type="compositionally biased region" description="Low complexity" evidence="1">
    <location>
        <begin position="520"/>
        <end position="535"/>
    </location>
</feature>
<feature type="transmembrane region" description="Helical" evidence="2">
    <location>
        <begin position="20"/>
        <end position="39"/>
    </location>
</feature>
<feature type="compositionally biased region" description="Low complexity" evidence="1">
    <location>
        <begin position="424"/>
        <end position="435"/>
    </location>
</feature>
<dbReference type="Pfam" id="PF14494">
    <property type="entry name" value="DUF4436"/>
    <property type="match status" value="1"/>
</dbReference>
<protein>
    <submittedName>
        <fullName evidence="3">Uncharacterized protein</fullName>
    </submittedName>
</protein>
<name>A0A9P5S475_9FUNG</name>
<dbReference type="Proteomes" id="UP000748756">
    <property type="component" value="Unassembled WGS sequence"/>
</dbReference>
<accession>A0A9P5S475</accession>
<evidence type="ECO:0000256" key="2">
    <source>
        <dbReference type="SAM" id="Phobius"/>
    </source>
</evidence>
<keyword evidence="2" id="KW-1133">Transmembrane helix</keyword>
<keyword evidence="2" id="KW-0472">Membrane</keyword>
<comment type="caution">
    <text evidence="3">The sequence shown here is derived from an EMBL/GenBank/DDBJ whole genome shotgun (WGS) entry which is preliminary data.</text>
</comment>
<feature type="region of interest" description="Disordered" evidence="1">
    <location>
        <begin position="415"/>
        <end position="465"/>
    </location>
</feature>
<feature type="region of interest" description="Disordered" evidence="1">
    <location>
        <begin position="485"/>
        <end position="548"/>
    </location>
</feature>
<sequence length="563" mass="63462">MTFFHQQTGELRTWARRALWFIFVTGALCSIVLPIFMIYRREGDNARSVVEVEPQGVSHTGDFIHVLGSVASVDFENKNFRVHFEFTAHGTLAGDDGVLAAAVSISMFYTTLAFPAGQIMRSVDVTMPYMQGATIDYPFDAYKSYFEILANKDHEQLHKIPVSLTFLGKLQSVEFIPTVQLNHDDLYKISIVIFTRRSPTTIGFSLFIVLIMWMLSIAIGIIAIQVIKKYRVSDEHVLTLGITTLFALPALRETQPGIPAIGCAADVLGFYWNMAIIAISSIMILMASALRWKQPSIKRELELVQKQHEYQSKLIQEMAIPMPLPLTGGPLFDYQVKKKRVPFGVSRFRSHPPTTPSFSVAAGVAAAAGATMPGVNNSDSGDIYDYNHVRPASSASQRDRLSFEEAQRYYRNPFESPHHHHRQQQQPQYPSHTSPTNPPAVVVATGSDSSRRSSTISTATKPTNTTRRHHLEDYYYFTDEGRIHFEDEYDGDDDPYPSPQSQLQHTHPHPSTASLSTPLQHQQYQQQYQQQQQQQVRSSSMYRQHDLEQGSISGSSLFGLERL</sequence>
<keyword evidence="4" id="KW-1185">Reference proteome</keyword>
<keyword evidence="2" id="KW-0812">Transmembrane</keyword>